<dbReference type="RefSeq" id="WP_007203033.1">
    <property type="nucleotide sequence ID" value="NZ_AKKV01000031.1"/>
</dbReference>
<evidence type="ECO:0000313" key="4">
    <source>
        <dbReference type="Proteomes" id="UP000004080"/>
    </source>
</evidence>
<accession>I8UCT9</accession>
<keyword evidence="4" id="KW-1185">Reference proteome</keyword>
<evidence type="ECO:0000256" key="2">
    <source>
        <dbReference type="HAMAP-Rule" id="MF_02245"/>
    </source>
</evidence>
<proteinExistence type="inferred from homology"/>
<dbReference type="PANTHER" id="PTHR13887">
    <property type="entry name" value="GLUTATHIONE S-TRANSFERASE KAPPA"/>
    <property type="match status" value="1"/>
</dbReference>
<dbReference type="EMBL" id="AKKV01000031">
    <property type="protein sequence ID" value="EIT84603.1"/>
    <property type="molecule type" value="Genomic_DNA"/>
</dbReference>
<comment type="subcellular location">
    <subcellularLocation>
        <location evidence="2">Cytoplasm</location>
    </subcellularLocation>
</comment>
<protein>
    <recommendedName>
        <fullName evidence="2">ClpXP adapter protein SpxH</fullName>
    </recommendedName>
</protein>
<comment type="similarity">
    <text evidence="2">Belongs to the SpxH family.</text>
</comment>
<sequence length="299" mass="34479">MTPFEEEFYYEAKKKGTFDAVSFPKPLELYSVIDPLCPECWALEPILKKLQVEYGQYFTLRHIIGGRMEALNFFCKEKGRQTPYHLAEKWEKTANVSGMSCDGDLWLEDPISSPYYVFLAIKAAELQGKQAGIKFLRKLREQLFLEKQNISKEDVLYSIAVDTGLDAEEFRNDMKAAAAIKALQCDWKFTNEMEVDQIPTLIIFNDKSEEDGLKISGSYHYSIYVEIISEMLGFKPTPSQPPSLEEFMKKYKFVASIELSTVYNLSCTDIDKAMKKLVLQGKVDKVPVKYGTFWRYREA</sequence>
<dbReference type="InterPro" id="IPR046404">
    <property type="entry name" value="Adapter_SpxH"/>
</dbReference>
<gene>
    <name evidence="2" type="primary">spxH</name>
    <name evidence="3" type="ORF">A374_14785</name>
</gene>
<dbReference type="SUPFAM" id="SSF52833">
    <property type="entry name" value="Thioredoxin-like"/>
    <property type="match status" value="1"/>
</dbReference>
<dbReference type="STRING" id="1196324.A374_14785"/>
<dbReference type="InterPro" id="IPR036249">
    <property type="entry name" value="Thioredoxin-like_sf"/>
</dbReference>
<dbReference type="CDD" id="cd03025">
    <property type="entry name" value="DsbA_FrnE_like"/>
    <property type="match status" value="1"/>
</dbReference>
<dbReference type="Gene3D" id="1.10.472.60">
    <property type="entry name" value="putative protein disulfide isomerase domain"/>
    <property type="match status" value="1"/>
</dbReference>
<evidence type="ECO:0000256" key="1">
    <source>
        <dbReference type="ARBA" id="ARBA00022490"/>
    </source>
</evidence>
<reference evidence="3 4" key="1">
    <citation type="journal article" date="2012" name="J. Bacteriol.">
        <title>Genome of Bacillus macauensis ZFHKF-1, a Long-Chain-Forming Bacterium.</title>
        <authorList>
            <person name="Cai L."/>
            <person name="Zhang T."/>
        </authorList>
    </citation>
    <scope>NUCLEOTIDE SEQUENCE [LARGE SCALE GENOMIC DNA]</scope>
    <source>
        <strain evidence="3 4">ZFHKF-1</strain>
    </source>
</reference>
<comment type="function">
    <text evidence="2">Adapter protein required for efficient degradation of Spx by ClpXP under non-stress conditions. Interaction with Spx stabilizes Spx and exposes the C-terminus of Spx for recognition and proteolysis by ClpXP.</text>
</comment>
<dbReference type="PATRIC" id="fig|1196324.3.peg.3021"/>
<comment type="subunit">
    <text evidence="2">Interacts with Spx.</text>
</comment>
<keyword evidence="1 2" id="KW-0963">Cytoplasm</keyword>
<dbReference type="OrthoDB" id="9813770at2"/>
<dbReference type="GO" id="GO:0005737">
    <property type="term" value="C:cytoplasm"/>
    <property type="evidence" value="ECO:0007669"/>
    <property type="project" value="UniProtKB-SubCell"/>
</dbReference>
<organism evidence="3 4">
    <name type="scientific">Fictibacillus macauensis ZFHKF-1</name>
    <dbReference type="NCBI Taxonomy" id="1196324"/>
    <lineage>
        <taxon>Bacteria</taxon>
        <taxon>Bacillati</taxon>
        <taxon>Bacillota</taxon>
        <taxon>Bacilli</taxon>
        <taxon>Bacillales</taxon>
        <taxon>Fictibacillaceae</taxon>
        <taxon>Fictibacillus</taxon>
    </lineage>
</organism>
<dbReference type="Proteomes" id="UP000004080">
    <property type="component" value="Unassembled WGS sequence"/>
</dbReference>
<name>I8UCT9_9BACL</name>
<dbReference type="Pfam" id="PF13743">
    <property type="entry name" value="Thioredoxin_5"/>
    <property type="match status" value="1"/>
</dbReference>
<evidence type="ECO:0000313" key="3">
    <source>
        <dbReference type="EMBL" id="EIT84603.1"/>
    </source>
</evidence>
<dbReference type="eggNOG" id="COG2761">
    <property type="taxonomic scope" value="Bacteria"/>
</dbReference>
<dbReference type="Gene3D" id="3.40.30.10">
    <property type="entry name" value="Glutaredoxin"/>
    <property type="match status" value="1"/>
</dbReference>
<dbReference type="AlphaFoldDB" id="I8UCT9"/>
<dbReference type="PANTHER" id="PTHR13887:SF47">
    <property type="entry name" value="CLPXP ADAPTER PROTEIN SPXH"/>
    <property type="match status" value="1"/>
</dbReference>
<comment type="caution">
    <text evidence="3">The sequence shown here is derived from an EMBL/GenBank/DDBJ whole genome shotgun (WGS) entry which is preliminary data.</text>
</comment>
<dbReference type="HAMAP" id="MF_02245">
    <property type="entry name" value="Adapter_SpxH"/>
    <property type="match status" value="1"/>
</dbReference>